<evidence type="ECO:0000313" key="13">
    <source>
        <dbReference type="EMBL" id="NBI34402.1"/>
    </source>
</evidence>
<feature type="transmembrane region" description="Helical" evidence="11">
    <location>
        <begin position="314"/>
        <end position="338"/>
    </location>
</feature>
<keyword evidence="7" id="KW-0500">Molybdenum</keyword>
<keyword evidence="6" id="KW-1003">Cell membrane</keyword>
<comment type="function">
    <text evidence="1">Part of the binding-protein-dependent transport system for molybdenum; probably responsible for the translocation of the substrate across the membrane.</text>
</comment>
<accession>A0A7C9JJ24</accession>
<dbReference type="PANTHER" id="PTHR30183">
    <property type="entry name" value="MOLYBDENUM TRANSPORT SYSTEM PERMEASE PROTEIN MODB"/>
    <property type="match status" value="1"/>
</dbReference>
<feature type="transmembrane region" description="Helical" evidence="11">
    <location>
        <begin position="250"/>
        <end position="268"/>
    </location>
</feature>
<gene>
    <name evidence="13" type="primary">modB</name>
    <name evidence="13" type="ORF">D1639_05020</name>
</gene>
<dbReference type="GO" id="GO:0015098">
    <property type="term" value="F:molybdate ion transmembrane transporter activity"/>
    <property type="evidence" value="ECO:0007669"/>
    <property type="project" value="InterPro"/>
</dbReference>
<feature type="transmembrane region" description="Helical" evidence="11">
    <location>
        <begin position="366"/>
        <end position="388"/>
    </location>
</feature>
<protein>
    <recommendedName>
        <fullName evidence="4">Molybdenum transport system permease protein ModB</fullName>
    </recommendedName>
</protein>
<name>A0A7C9JJ24_9BACT</name>
<keyword evidence="9 11" id="KW-1133">Transmembrane helix</keyword>
<evidence type="ECO:0000256" key="1">
    <source>
        <dbReference type="ARBA" id="ARBA00002949"/>
    </source>
</evidence>
<reference evidence="13" key="1">
    <citation type="submission" date="2018-08" db="EMBL/GenBank/DDBJ databases">
        <title>Murine metabolic-syndrome-specific gut microbial biobank.</title>
        <authorList>
            <person name="Liu C."/>
        </authorList>
    </citation>
    <scope>NUCLEOTIDE SEQUENCE [LARGE SCALE GENOMIC DNA]</scope>
    <source>
        <strain evidence="13">Z82</strain>
    </source>
</reference>
<evidence type="ECO:0000256" key="11">
    <source>
        <dbReference type="RuleBase" id="RU363032"/>
    </source>
</evidence>
<evidence type="ECO:0000259" key="12">
    <source>
        <dbReference type="PROSITE" id="PS50928"/>
    </source>
</evidence>
<dbReference type="PANTHER" id="PTHR30183:SF3">
    <property type="entry name" value="MOLYBDENUM TRANSPORT SYSTEM PERMEASE PROTEIN MODB"/>
    <property type="match status" value="1"/>
</dbReference>
<evidence type="ECO:0000256" key="10">
    <source>
        <dbReference type="ARBA" id="ARBA00023136"/>
    </source>
</evidence>
<dbReference type="PROSITE" id="PS50928">
    <property type="entry name" value="ABC_TM1"/>
    <property type="match status" value="1"/>
</dbReference>
<comment type="similarity">
    <text evidence="3">Belongs to the binding-protein-dependent transport system permease family. CysTW subfamily.</text>
</comment>
<dbReference type="CDD" id="cd06261">
    <property type="entry name" value="TM_PBP2"/>
    <property type="match status" value="1"/>
</dbReference>
<organism evidence="13">
    <name type="scientific">Muribaculaceae bacterium Z82</name>
    <dbReference type="NCBI Taxonomy" id="2304548"/>
    <lineage>
        <taxon>Bacteria</taxon>
        <taxon>Pseudomonadati</taxon>
        <taxon>Bacteroidota</taxon>
        <taxon>Bacteroidia</taxon>
        <taxon>Bacteroidales</taxon>
        <taxon>Muribaculaceae</taxon>
    </lineage>
</organism>
<feature type="transmembrane region" description="Helical" evidence="11">
    <location>
        <begin position="427"/>
        <end position="448"/>
    </location>
</feature>
<keyword evidence="10 11" id="KW-0472">Membrane</keyword>
<evidence type="ECO:0000256" key="9">
    <source>
        <dbReference type="ARBA" id="ARBA00022989"/>
    </source>
</evidence>
<dbReference type="EMBL" id="QWKH01000026">
    <property type="protein sequence ID" value="NBI34402.1"/>
    <property type="molecule type" value="Genomic_DNA"/>
</dbReference>
<dbReference type="NCBIfam" id="TIGR02141">
    <property type="entry name" value="modB_ABC"/>
    <property type="match status" value="1"/>
</dbReference>
<dbReference type="InterPro" id="IPR011867">
    <property type="entry name" value="ModB_ABC"/>
</dbReference>
<evidence type="ECO:0000256" key="7">
    <source>
        <dbReference type="ARBA" id="ARBA00022505"/>
    </source>
</evidence>
<sequence>MAGTLPAWADEPGIAPEVPAAPAAAEAAQGEGYLGSDDVTVSEEGRQALAEGAPFAANSFSRAQKGSNREVNGSYIGYAYYEGSMPDYAVAVCTESYVVAYVPPAAKPLCDIESAEDLDWLKRYFLALDAHAPNAGVVLSEAVPWYFTDQPSYEVDGIVYGFGVEAGSGKYYVTVLGADGSDVTAQGALAEEEQASGGARSGRPSFVDFLAIVPPDEVEVAPPPTGFAALGRFLATMDYSPLWVTLKTTGTAIVFIFVLGLAAAYFSLRIPKRAQDIADAVFTIPMVLPPTVCGFLLLLLLGRNTALGQWFIDVGFPLIFSWPATVIAAVVVAFPLMYRNARGAFEGLDPNMLDAARTLGWSNARIFFRLMLPLSWSSIAAGTVLSFARALGEFGATLFLAGNYAGITRTIPIAIYFEWMSGNIDVALFWTVVILVFSFIVILFINLWGRRTTRYRRREVSDL</sequence>
<dbReference type="Pfam" id="PF00528">
    <property type="entry name" value="BPD_transp_1"/>
    <property type="match status" value="1"/>
</dbReference>
<feature type="domain" description="ABC transmembrane type-1" evidence="12">
    <location>
        <begin position="242"/>
        <end position="445"/>
    </location>
</feature>
<keyword evidence="5 11" id="KW-0813">Transport</keyword>
<comment type="caution">
    <text evidence="13">The sequence shown here is derived from an EMBL/GenBank/DDBJ whole genome shotgun (WGS) entry which is preliminary data.</text>
</comment>
<comment type="subcellular location">
    <subcellularLocation>
        <location evidence="2 11">Cell membrane</location>
        <topology evidence="2 11">Multi-pass membrane protein</topology>
    </subcellularLocation>
</comment>
<dbReference type="InterPro" id="IPR000515">
    <property type="entry name" value="MetI-like"/>
</dbReference>
<dbReference type="InterPro" id="IPR035906">
    <property type="entry name" value="MetI-like_sf"/>
</dbReference>
<evidence type="ECO:0000256" key="5">
    <source>
        <dbReference type="ARBA" id="ARBA00022448"/>
    </source>
</evidence>
<keyword evidence="8 11" id="KW-0812">Transmembrane</keyword>
<evidence type="ECO:0000256" key="6">
    <source>
        <dbReference type="ARBA" id="ARBA00022475"/>
    </source>
</evidence>
<evidence type="ECO:0000256" key="4">
    <source>
        <dbReference type="ARBA" id="ARBA00018710"/>
    </source>
</evidence>
<dbReference type="Gene3D" id="1.10.3720.10">
    <property type="entry name" value="MetI-like"/>
    <property type="match status" value="1"/>
</dbReference>
<evidence type="ECO:0000256" key="3">
    <source>
        <dbReference type="ARBA" id="ARBA00007069"/>
    </source>
</evidence>
<dbReference type="AlphaFoldDB" id="A0A7C9JJ24"/>
<evidence type="ECO:0000256" key="8">
    <source>
        <dbReference type="ARBA" id="ARBA00022692"/>
    </source>
</evidence>
<proteinExistence type="inferred from homology"/>
<dbReference type="GO" id="GO:0005886">
    <property type="term" value="C:plasma membrane"/>
    <property type="evidence" value="ECO:0007669"/>
    <property type="project" value="UniProtKB-SubCell"/>
</dbReference>
<dbReference type="SUPFAM" id="SSF161098">
    <property type="entry name" value="MetI-like"/>
    <property type="match status" value="1"/>
</dbReference>
<evidence type="ECO:0000256" key="2">
    <source>
        <dbReference type="ARBA" id="ARBA00004651"/>
    </source>
</evidence>
<feature type="transmembrane region" description="Helical" evidence="11">
    <location>
        <begin position="280"/>
        <end position="302"/>
    </location>
</feature>